<gene>
    <name evidence="1" type="ORF">BS329_25235</name>
</gene>
<keyword evidence="2" id="KW-1185">Reference proteome</keyword>
<dbReference type="STRING" id="76021.BS329_25235"/>
<organism evidence="1 2">
    <name type="scientific">Amycolatopsis coloradensis</name>
    <dbReference type="NCBI Taxonomy" id="76021"/>
    <lineage>
        <taxon>Bacteria</taxon>
        <taxon>Bacillati</taxon>
        <taxon>Actinomycetota</taxon>
        <taxon>Actinomycetes</taxon>
        <taxon>Pseudonocardiales</taxon>
        <taxon>Pseudonocardiaceae</taxon>
        <taxon>Amycolatopsis</taxon>
    </lineage>
</organism>
<sequence>MARIVLVHGIAQEQKSADTLEAEWLPSLADGVRLAGDAGLADTLWRDARPGDARMAFYGDLFLAGDQQGSADELTADEGELTADEGELAEALAGEWLRNAAVSASREADRARARAELARLDGPAGETQGVRAAARPVLNALVRLRPFARLGVAFAERVVVKALRQVTRYLTDDAIREHVQDRVAGLIGPETEAIIGHSLGSVVAYEAAHLHGRPLPLLLTLGSPLGLRTVVYERTRPQPPSVPPGVARWVNLADRDDLVAARPDLTPLFPGADGVLDSGYTVDNGAKPHEAAFYLAKRRTGEVLSAALSGR</sequence>
<dbReference type="AlphaFoldDB" id="A0A1R0KNQ8"/>
<comment type="caution">
    <text evidence="1">The sequence shown here is derived from an EMBL/GenBank/DDBJ whole genome shotgun (WGS) entry which is preliminary data.</text>
</comment>
<dbReference type="EMBL" id="MQUQ01000014">
    <property type="protein sequence ID" value="OLZ48409.1"/>
    <property type="molecule type" value="Genomic_DNA"/>
</dbReference>
<dbReference type="InterPro" id="IPR029058">
    <property type="entry name" value="AB_hydrolase_fold"/>
</dbReference>
<name>A0A1R0KNQ8_9PSEU</name>
<dbReference type="OrthoDB" id="3483116at2"/>
<protein>
    <recommendedName>
        <fullName evidence="3">Alpha/beta hydrolase</fullName>
    </recommendedName>
</protein>
<evidence type="ECO:0000313" key="2">
    <source>
        <dbReference type="Proteomes" id="UP000187486"/>
    </source>
</evidence>
<dbReference type="RefSeq" id="WP_076163725.1">
    <property type="nucleotide sequence ID" value="NZ_JBEZVB010000011.1"/>
</dbReference>
<reference evidence="1 2" key="1">
    <citation type="submission" date="2016-01" db="EMBL/GenBank/DDBJ databases">
        <title>Amycolatopsis coloradensis genome sequencing and assembly.</title>
        <authorList>
            <person name="Mayilraj S."/>
        </authorList>
    </citation>
    <scope>NUCLEOTIDE SEQUENCE [LARGE SCALE GENOMIC DNA]</scope>
    <source>
        <strain evidence="1 2">DSM 44225</strain>
    </source>
</reference>
<dbReference type="Proteomes" id="UP000187486">
    <property type="component" value="Unassembled WGS sequence"/>
</dbReference>
<evidence type="ECO:0000313" key="1">
    <source>
        <dbReference type="EMBL" id="OLZ48409.1"/>
    </source>
</evidence>
<proteinExistence type="predicted"/>
<evidence type="ECO:0008006" key="3">
    <source>
        <dbReference type="Google" id="ProtNLM"/>
    </source>
</evidence>
<accession>A0A1R0KNQ8</accession>
<dbReference type="SUPFAM" id="SSF53474">
    <property type="entry name" value="alpha/beta-Hydrolases"/>
    <property type="match status" value="1"/>
</dbReference>